<dbReference type="Proteomes" id="UP000059680">
    <property type="component" value="Chromosome 3"/>
</dbReference>
<dbReference type="Gramene" id="Os03t0651950-00">
    <property type="protein sequence ID" value="Os03t0651950-00"/>
    <property type="gene ID" value="Os03g0651950"/>
</dbReference>
<organism evidence="1 2">
    <name type="scientific">Oryza sativa subsp. japonica</name>
    <name type="common">Rice</name>
    <dbReference type="NCBI Taxonomy" id="39947"/>
    <lineage>
        <taxon>Eukaryota</taxon>
        <taxon>Viridiplantae</taxon>
        <taxon>Streptophyta</taxon>
        <taxon>Embryophyta</taxon>
        <taxon>Tracheophyta</taxon>
        <taxon>Spermatophyta</taxon>
        <taxon>Magnoliopsida</taxon>
        <taxon>Liliopsida</taxon>
        <taxon>Poales</taxon>
        <taxon>Poaceae</taxon>
        <taxon>BOP clade</taxon>
        <taxon>Oryzoideae</taxon>
        <taxon>Oryzeae</taxon>
        <taxon>Oryzinae</taxon>
        <taxon>Oryza</taxon>
        <taxon>Oryza sativa</taxon>
    </lineage>
</organism>
<dbReference type="InParanoid" id="A0A0P0W1J7"/>
<name>A0A0P0W1J7_ORYSJ</name>
<evidence type="ECO:0000313" key="1">
    <source>
        <dbReference type="EMBL" id="BAS85525.1"/>
    </source>
</evidence>
<dbReference type="eggNOG" id="ENOG502R583">
    <property type="taxonomic scope" value="Eukaryota"/>
</dbReference>
<reference evidence="2" key="1">
    <citation type="journal article" date="2005" name="Nature">
        <title>The map-based sequence of the rice genome.</title>
        <authorList>
            <consortium name="International rice genome sequencing project (IRGSP)"/>
            <person name="Matsumoto T."/>
            <person name="Wu J."/>
            <person name="Kanamori H."/>
            <person name="Katayose Y."/>
            <person name="Fujisawa M."/>
            <person name="Namiki N."/>
            <person name="Mizuno H."/>
            <person name="Yamamoto K."/>
            <person name="Antonio B.A."/>
            <person name="Baba T."/>
            <person name="Sakata K."/>
            <person name="Nagamura Y."/>
            <person name="Aoki H."/>
            <person name="Arikawa K."/>
            <person name="Arita K."/>
            <person name="Bito T."/>
            <person name="Chiden Y."/>
            <person name="Fujitsuka N."/>
            <person name="Fukunaka R."/>
            <person name="Hamada M."/>
            <person name="Harada C."/>
            <person name="Hayashi A."/>
            <person name="Hijishita S."/>
            <person name="Honda M."/>
            <person name="Hosokawa S."/>
            <person name="Ichikawa Y."/>
            <person name="Idonuma A."/>
            <person name="Iijima M."/>
            <person name="Ikeda M."/>
            <person name="Ikeno M."/>
            <person name="Ito K."/>
            <person name="Ito S."/>
            <person name="Ito T."/>
            <person name="Ito Y."/>
            <person name="Ito Y."/>
            <person name="Iwabuchi A."/>
            <person name="Kamiya K."/>
            <person name="Karasawa W."/>
            <person name="Kurita K."/>
            <person name="Katagiri S."/>
            <person name="Kikuta A."/>
            <person name="Kobayashi H."/>
            <person name="Kobayashi N."/>
            <person name="Machita K."/>
            <person name="Maehara T."/>
            <person name="Masukawa M."/>
            <person name="Mizubayashi T."/>
            <person name="Mukai Y."/>
            <person name="Nagasaki H."/>
            <person name="Nagata Y."/>
            <person name="Naito S."/>
            <person name="Nakashima M."/>
            <person name="Nakama Y."/>
            <person name="Nakamichi Y."/>
            <person name="Nakamura M."/>
            <person name="Meguro A."/>
            <person name="Negishi M."/>
            <person name="Ohta I."/>
            <person name="Ohta T."/>
            <person name="Okamoto M."/>
            <person name="Ono N."/>
            <person name="Saji S."/>
            <person name="Sakaguchi M."/>
            <person name="Sakai K."/>
            <person name="Shibata M."/>
            <person name="Shimokawa T."/>
            <person name="Song J."/>
            <person name="Takazaki Y."/>
            <person name="Terasawa K."/>
            <person name="Tsugane M."/>
            <person name="Tsuji K."/>
            <person name="Ueda S."/>
            <person name="Waki K."/>
            <person name="Yamagata H."/>
            <person name="Yamamoto M."/>
            <person name="Yamamoto S."/>
            <person name="Yamane H."/>
            <person name="Yoshiki S."/>
            <person name="Yoshihara R."/>
            <person name="Yukawa K."/>
            <person name="Zhong H."/>
            <person name="Yano M."/>
            <person name="Yuan Q."/>
            <person name="Ouyang S."/>
            <person name="Liu J."/>
            <person name="Jones K.M."/>
            <person name="Gansberger K."/>
            <person name="Moffat K."/>
            <person name="Hill J."/>
            <person name="Bera J."/>
            <person name="Fadrosh D."/>
            <person name="Jin S."/>
            <person name="Johri S."/>
            <person name="Kim M."/>
            <person name="Overton L."/>
            <person name="Reardon M."/>
            <person name="Tsitrin T."/>
            <person name="Vuong H."/>
            <person name="Weaver B."/>
            <person name="Ciecko A."/>
            <person name="Tallon L."/>
            <person name="Jackson J."/>
            <person name="Pai G."/>
            <person name="Aken S.V."/>
            <person name="Utterback T."/>
            <person name="Reidmuller S."/>
            <person name="Feldblyum T."/>
            <person name="Hsiao J."/>
            <person name="Zismann V."/>
            <person name="Iobst S."/>
            <person name="de Vazeille A.R."/>
            <person name="Buell C.R."/>
            <person name="Ying K."/>
            <person name="Li Y."/>
            <person name="Lu T."/>
            <person name="Huang Y."/>
            <person name="Zhao Q."/>
            <person name="Feng Q."/>
            <person name="Zhang L."/>
            <person name="Zhu J."/>
            <person name="Weng Q."/>
            <person name="Mu J."/>
            <person name="Lu Y."/>
            <person name="Fan D."/>
            <person name="Liu Y."/>
            <person name="Guan J."/>
            <person name="Zhang Y."/>
            <person name="Yu S."/>
            <person name="Liu X."/>
            <person name="Zhang Y."/>
            <person name="Hong G."/>
            <person name="Han B."/>
            <person name="Choisne N."/>
            <person name="Demange N."/>
            <person name="Orjeda G."/>
            <person name="Samain S."/>
            <person name="Cattolico L."/>
            <person name="Pelletier E."/>
            <person name="Couloux A."/>
            <person name="Segurens B."/>
            <person name="Wincker P."/>
            <person name="D'Hont A."/>
            <person name="Scarpelli C."/>
            <person name="Weissenbach J."/>
            <person name="Salanoubat M."/>
            <person name="Quetier F."/>
            <person name="Yu Y."/>
            <person name="Kim H.R."/>
            <person name="Rambo T."/>
            <person name="Currie J."/>
            <person name="Collura K."/>
            <person name="Luo M."/>
            <person name="Yang T."/>
            <person name="Ammiraju J.S.S."/>
            <person name="Engler F."/>
            <person name="Soderlund C."/>
            <person name="Wing R.A."/>
            <person name="Palmer L.E."/>
            <person name="de la Bastide M."/>
            <person name="Spiegel L."/>
            <person name="Nascimento L."/>
            <person name="Zutavern T."/>
            <person name="O'Shaughnessy A."/>
            <person name="Dike S."/>
            <person name="Dedhia N."/>
            <person name="Preston R."/>
            <person name="Balija V."/>
            <person name="McCombie W.R."/>
            <person name="Chow T."/>
            <person name="Chen H."/>
            <person name="Chung M."/>
            <person name="Chen C."/>
            <person name="Shaw J."/>
            <person name="Wu H."/>
            <person name="Hsiao K."/>
            <person name="Chao Y."/>
            <person name="Chu M."/>
            <person name="Cheng C."/>
            <person name="Hour A."/>
            <person name="Lee P."/>
            <person name="Lin S."/>
            <person name="Lin Y."/>
            <person name="Liou J."/>
            <person name="Liu S."/>
            <person name="Hsing Y."/>
            <person name="Raghuvanshi S."/>
            <person name="Mohanty A."/>
            <person name="Bharti A.K."/>
            <person name="Gaur A."/>
            <person name="Gupta V."/>
            <person name="Kumar D."/>
            <person name="Ravi V."/>
            <person name="Vij S."/>
            <person name="Kapur A."/>
            <person name="Khurana P."/>
            <person name="Khurana P."/>
            <person name="Khurana J.P."/>
            <person name="Tyagi A.K."/>
            <person name="Gaikwad K."/>
            <person name="Singh A."/>
            <person name="Dalal V."/>
            <person name="Srivastava S."/>
            <person name="Dixit A."/>
            <person name="Pal A.K."/>
            <person name="Ghazi I.A."/>
            <person name="Yadav M."/>
            <person name="Pandit A."/>
            <person name="Bhargava A."/>
            <person name="Sureshbabu K."/>
            <person name="Batra K."/>
            <person name="Sharma T.R."/>
            <person name="Mohapatra T."/>
            <person name="Singh N.K."/>
            <person name="Messing J."/>
            <person name="Nelson A.B."/>
            <person name="Fuks G."/>
            <person name="Kavchok S."/>
            <person name="Keizer G."/>
            <person name="Linton E."/>
            <person name="Llaca V."/>
            <person name="Song R."/>
            <person name="Tanyolac B."/>
            <person name="Young S."/>
            <person name="Ho-Il K."/>
            <person name="Hahn J.H."/>
            <person name="Sangsakoo G."/>
            <person name="Vanavichit A."/>
            <person name="de Mattos Luiz.A.T."/>
            <person name="Zimmer P.D."/>
            <person name="Malone G."/>
            <person name="Dellagostin O."/>
            <person name="de Oliveira A.C."/>
            <person name="Bevan M."/>
            <person name="Bancroft I."/>
            <person name="Minx P."/>
            <person name="Cordum H."/>
            <person name="Wilson R."/>
            <person name="Cheng Z."/>
            <person name="Jin W."/>
            <person name="Jiang J."/>
            <person name="Leong S.A."/>
            <person name="Iwama H."/>
            <person name="Gojobori T."/>
            <person name="Itoh T."/>
            <person name="Niimura Y."/>
            <person name="Fujii Y."/>
            <person name="Habara T."/>
            <person name="Sakai H."/>
            <person name="Sato Y."/>
            <person name="Wilson G."/>
            <person name="Kumar K."/>
            <person name="McCouch S."/>
            <person name="Juretic N."/>
            <person name="Hoen D."/>
            <person name="Wright S."/>
            <person name="Bruskiewich R."/>
            <person name="Bureau T."/>
            <person name="Miyao A."/>
            <person name="Hirochika H."/>
            <person name="Nishikawa T."/>
            <person name="Kadowaki K."/>
            <person name="Sugiura M."/>
            <person name="Burr B."/>
            <person name="Sasaki T."/>
        </authorList>
    </citation>
    <scope>NUCLEOTIDE SEQUENCE [LARGE SCALE GENOMIC DNA]</scope>
    <source>
        <strain evidence="2">cv. Nipponbare</strain>
    </source>
</reference>
<evidence type="ECO:0000313" key="2">
    <source>
        <dbReference type="Proteomes" id="UP000059680"/>
    </source>
</evidence>
<proteinExistence type="predicted"/>
<protein>
    <submittedName>
        <fullName evidence="1">Os03g0651950 protein</fullName>
    </submittedName>
</protein>
<dbReference type="AlphaFoldDB" id="A0A0P0W1J7"/>
<gene>
    <name evidence="1" type="ordered locus">Os03g0651950</name>
    <name evidence="1" type="ORF">OSNPB_030651950</name>
</gene>
<sequence length="183" mass="19408">MRGSSGLPYACISVSHDGQVNRMASSSSPILRTPTGCTAVSAKVLAYTRLASSVERRMRSLPMRASLGSFPASPLASALLYRTLSNTAMVSTVQGSNTSHAYCSFHRGLNWSRMVRVRAHLGPYLSTTYASVDPLAPSLAIFIGTRFAAPRMPTSSIPTGGFDSCFDAARTSLATFAASSSTW</sequence>
<keyword evidence="2" id="KW-1185">Reference proteome</keyword>
<reference evidence="1 2" key="3">
    <citation type="journal article" date="2013" name="Rice">
        <title>Improvement of the Oryza sativa Nipponbare reference genome using next generation sequence and optical map data.</title>
        <authorList>
            <person name="Kawahara Y."/>
            <person name="de la Bastide M."/>
            <person name="Hamilton J.P."/>
            <person name="Kanamori H."/>
            <person name="McCombie W.R."/>
            <person name="Ouyang S."/>
            <person name="Schwartz D.C."/>
            <person name="Tanaka T."/>
            <person name="Wu J."/>
            <person name="Zhou S."/>
            <person name="Childs K.L."/>
            <person name="Davidson R.M."/>
            <person name="Lin H."/>
            <person name="Quesada-Ocampo L."/>
            <person name="Vaillancourt B."/>
            <person name="Sakai H."/>
            <person name="Lee S.S."/>
            <person name="Kim J."/>
            <person name="Numa H."/>
            <person name="Itoh T."/>
            <person name="Buell C.R."/>
            <person name="Matsumoto T."/>
        </authorList>
    </citation>
    <scope>NUCLEOTIDE SEQUENCE [LARGE SCALE GENOMIC DNA]</scope>
    <source>
        <strain evidence="2">cv. Nipponbare</strain>
    </source>
</reference>
<dbReference type="PaxDb" id="39947-A0A0P0W1J7"/>
<accession>A0A0P0W1J7</accession>
<reference evidence="1 2" key="2">
    <citation type="journal article" date="2013" name="Plant Cell Physiol.">
        <title>Rice Annotation Project Database (RAP-DB): an integrative and interactive database for rice genomics.</title>
        <authorList>
            <person name="Sakai H."/>
            <person name="Lee S.S."/>
            <person name="Tanaka T."/>
            <person name="Numa H."/>
            <person name="Kim J."/>
            <person name="Kawahara Y."/>
            <person name="Wakimoto H."/>
            <person name="Yang C.C."/>
            <person name="Iwamoto M."/>
            <person name="Abe T."/>
            <person name="Yamada Y."/>
            <person name="Muto A."/>
            <person name="Inokuchi H."/>
            <person name="Ikemura T."/>
            <person name="Matsumoto T."/>
            <person name="Sasaki T."/>
            <person name="Itoh T."/>
        </authorList>
    </citation>
    <scope>NUCLEOTIDE SEQUENCE [LARGE SCALE GENOMIC DNA]</scope>
    <source>
        <strain evidence="2">cv. Nipponbare</strain>
    </source>
</reference>
<dbReference type="EMBL" id="AP014959">
    <property type="protein sequence ID" value="BAS85525.1"/>
    <property type="molecule type" value="Genomic_DNA"/>
</dbReference>